<dbReference type="Pfam" id="PF02465">
    <property type="entry name" value="FliD_N"/>
    <property type="match status" value="1"/>
</dbReference>
<feature type="domain" description="Flagellar hook-associated protein 2 C-terminal" evidence="7">
    <location>
        <begin position="234"/>
        <end position="470"/>
    </location>
</feature>
<gene>
    <name evidence="8" type="primary">fliD</name>
    <name evidence="8" type="ORF">N027_17425</name>
</gene>
<dbReference type="PANTHER" id="PTHR30288:SF0">
    <property type="entry name" value="FLAGELLAR HOOK-ASSOCIATED PROTEIN 2"/>
    <property type="match status" value="1"/>
</dbReference>
<keyword evidence="8" id="KW-0969">Cilium</keyword>
<dbReference type="GO" id="GO:0005576">
    <property type="term" value="C:extracellular region"/>
    <property type="evidence" value="ECO:0007669"/>
    <property type="project" value="UniProtKB-SubCell"/>
</dbReference>
<dbReference type="InterPro" id="IPR010809">
    <property type="entry name" value="FliD_C"/>
</dbReference>
<dbReference type="GO" id="GO:0009424">
    <property type="term" value="C:bacterial-type flagellum hook"/>
    <property type="evidence" value="ECO:0007669"/>
    <property type="project" value="UniProtKB-UniRule"/>
</dbReference>
<evidence type="ECO:0000256" key="2">
    <source>
        <dbReference type="ARBA" id="ARBA00011255"/>
    </source>
</evidence>
<organism evidence="8">
    <name type="scientific">Pseudomonas syringae USA007</name>
    <dbReference type="NCBI Taxonomy" id="1357288"/>
    <lineage>
        <taxon>Bacteria</taxon>
        <taxon>Pseudomonadati</taxon>
        <taxon>Pseudomonadota</taxon>
        <taxon>Gammaproteobacteria</taxon>
        <taxon>Pseudomonadales</taxon>
        <taxon>Pseudomonadaceae</taxon>
        <taxon>Pseudomonas</taxon>
        <taxon>Pseudomonas syringae</taxon>
    </lineage>
</organism>
<dbReference type="GO" id="GO:0009421">
    <property type="term" value="C:bacterial-type flagellum filament cap"/>
    <property type="evidence" value="ECO:0007669"/>
    <property type="project" value="InterPro"/>
</dbReference>
<evidence type="ECO:0000259" key="7">
    <source>
        <dbReference type="Pfam" id="PF07195"/>
    </source>
</evidence>
<accession>A0AAU8M486</accession>
<keyword evidence="4 5" id="KW-0975">Bacterial flagellum</keyword>
<evidence type="ECO:0000256" key="4">
    <source>
        <dbReference type="ARBA" id="ARBA00023143"/>
    </source>
</evidence>
<evidence type="ECO:0000256" key="3">
    <source>
        <dbReference type="ARBA" id="ARBA00023054"/>
    </source>
</evidence>
<evidence type="ECO:0000256" key="1">
    <source>
        <dbReference type="ARBA" id="ARBA00009764"/>
    </source>
</evidence>
<evidence type="ECO:0000313" key="8">
    <source>
        <dbReference type="EMBL" id="XCN76255.1"/>
    </source>
</evidence>
<dbReference type="PANTHER" id="PTHR30288">
    <property type="entry name" value="FLAGELLAR CAP/ASSEMBLY PROTEIN FLID"/>
    <property type="match status" value="1"/>
</dbReference>
<dbReference type="GO" id="GO:0007155">
    <property type="term" value="P:cell adhesion"/>
    <property type="evidence" value="ECO:0007669"/>
    <property type="project" value="InterPro"/>
</dbReference>
<evidence type="ECO:0000256" key="5">
    <source>
        <dbReference type="RuleBase" id="RU362066"/>
    </source>
</evidence>
<dbReference type="InterPro" id="IPR010810">
    <property type="entry name" value="Flagellin_hook_IN_motif"/>
</dbReference>
<evidence type="ECO:0000259" key="6">
    <source>
        <dbReference type="Pfam" id="PF02465"/>
    </source>
</evidence>
<comment type="similarity">
    <text evidence="1 5">Belongs to the FliD family.</text>
</comment>
<keyword evidence="8" id="KW-0966">Cell projection</keyword>
<comment type="subunit">
    <text evidence="2 5">Homopentamer.</text>
</comment>
<dbReference type="GO" id="GO:0071973">
    <property type="term" value="P:bacterial-type flagellum-dependent cell motility"/>
    <property type="evidence" value="ECO:0007669"/>
    <property type="project" value="TreeGrafter"/>
</dbReference>
<name>A0AAU8M486_PSESX</name>
<dbReference type="RefSeq" id="WP_024659122.1">
    <property type="nucleotide sequence ID" value="NZ_CP159278.1"/>
</dbReference>
<keyword evidence="8" id="KW-0282">Flagellum</keyword>
<dbReference type="InterPro" id="IPR003481">
    <property type="entry name" value="FliD_N"/>
</dbReference>
<comment type="subcellular location">
    <subcellularLocation>
        <location evidence="5">Secreted</location>
    </subcellularLocation>
    <subcellularLocation>
        <location evidence="5">Bacterial flagellum</location>
    </subcellularLocation>
</comment>
<reference evidence="8" key="1">
    <citation type="journal article" date="2014" name="Genome Announc.">
        <title>Draft Genome Sequences of a Phylogenetically Diverse Suite of Pseudomonas syringae Strains from Multiple Source Populations.</title>
        <authorList>
            <person name="Baltrus D.A."/>
            <person name="Yourstone S."/>
            <person name="Lind A."/>
            <person name="Guilbaud C."/>
            <person name="Sands D.C."/>
            <person name="Jones C.D."/>
            <person name="Morris C.E."/>
            <person name="Dangl J.L."/>
        </authorList>
    </citation>
    <scope>NUCLEOTIDE SEQUENCE</scope>
    <source>
        <strain evidence="8">USA007</strain>
    </source>
</reference>
<keyword evidence="5" id="KW-0964">Secreted</keyword>
<keyword evidence="3" id="KW-0175">Coiled coil</keyword>
<comment type="function">
    <text evidence="5">Required for morphogenesis and for the elongation of the flagellar filament by facilitating polymerization of the flagellin monomers at the tip of growing filament. Forms a capping structure, which prevents flagellin subunits (transported through the central channel of the flagellum) from leaking out without polymerization at the distal end.</text>
</comment>
<proteinExistence type="inferred from homology"/>
<reference evidence="8" key="2">
    <citation type="submission" date="2024-07" db="EMBL/GenBank/DDBJ databases">
        <title>A complete genome sequence for Pseudomonas syringae USA007.</title>
        <authorList>
            <person name="Baltrus D.A."/>
        </authorList>
    </citation>
    <scope>NUCLEOTIDE SEQUENCE</scope>
    <source>
        <strain evidence="8">USA007</strain>
    </source>
</reference>
<dbReference type="Pfam" id="PF07195">
    <property type="entry name" value="FliD_C"/>
    <property type="match status" value="1"/>
</dbReference>
<dbReference type="InterPro" id="IPR040026">
    <property type="entry name" value="FliD"/>
</dbReference>
<feature type="domain" description="Flagellar hook-associated protein 2 N-terminal" evidence="6">
    <location>
        <begin position="13"/>
        <end position="110"/>
    </location>
</feature>
<dbReference type="EMBL" id="CP159278">
    <property type="protein sequence ID" value="XCN76255.1"/>
    <property type="molecule type" value="Genomic_DNA"/>
</dbReference>
<dbReference type="AlphaFoldDB" id="A0AAU8M486"/>
<sequence length="490" mass="49322">MASPITSTTGLGSGLPITALVQGLVGAEKAPKQNQIDKQTATTSASLSGVSQLTSALAAFQKTLDTLGSSTTPAFQGFAATSGNEAVVKATAGNTAVNGTYAIGITQLATPSKVATAAMNSTSAIPSGTLKITQNGTDFDVKIDKSSTLQEVRDKINSSLQGKGITANIINDDNGSRLVFSSTTTGKGSDISVVGASGQEALNIDGTKLMSDTSTGTDASGKAIPGAGAITATAKDAAFTVDGLSLTSKTNTVSTAISGLTFDLVAPSAAGATTTVTVATNTDGLKASLQSFVDSYNTLATLVTSLTKGSISDKGVYTAAALTGDATPRALLATIRDQLASASSSVGLSSLSQLGIKTQQSNGTLSLDTATFTAALNDKKLGSQIQTMFTGTGVKNADGTVDGGLVARMSKALLPYTESGGVLASKTTSLTKIQTRIASDQDALDRRIESLTASLTKKYNAMDLVVGQLKATATSITSIFEAMNAQKNAS</sequence>
<protein>
    <recommendedName>
        <fullName evidence="5">Flagellar hook-associated protein 2</fullName>
        <shortName evidence="5">HAP2</shortName>
    </recommendedName>
    <alternativeName>
        <fullName evidence="5">Flagellar cap protein</fullName>
    </alternativeName>
</protein>
<dbReference type="Pfam" id="PF07196">
    <property type="entry name" value="Flagellin_IN"/>
    <property type="match status" value="1"/>
</dbReference>